<evidence type="ECO:0000256" key="3">
    <source>
        <dbReference type="ARBA" id="ARBA00022741"/>
    </source>
</evidence>
<gene>
    <name evidence="7" type="ORF">JF543_02585</name>
</gene>
<evidence type="ECO:0000256" key="4">
    <source>
        <dbReference type="ARBA" id="ARBA00022840"/>
    </source>
</evidence>
<dbReference type="Proteomes" id="UP000664385">
    <property type="component" value="Unassembled WGS sequence"/>
</dbReference>
<dbReference type="SUPFAM" id="SSF52540">
    <property type="entry name" value="P-loop containing nucleoside triphosphate hydrolases"/>
    <property type="match status" value="1"/>
</dbReference>
<keyword evidence="4 7" id="KW-0067">ATP-binding</keyword>
<evidence type="ECO:0000256" key="2">
    <source>
        <dbReference type="ARBA" id="ARBA00022448"/>
    </source>
</evidence>
<dbReference type="PANTHER" id="PTHR42711">
    <property type="entry name" value="ABC TRANSPORTER ATP-BINDING PROTEIN"/>
    <property type="match status" value="1"/>
</dbReference>
<dbReference type="Pfam" id="PF00005">
    <property type="entry name" value="ABC_tran"/>
    <property type="match status" value="1"/>
</dbReference>
<evidence type="ECO:0000256" key="5">
    <source>
        <dbReference type="ARBA" id="ARBA00023251"/>
    </source>
</evidence>
<dbReference type="InterPro" id="IPR027417">
    <property type="entry name" value="P-loop_NTPase"/>
</dbReference>
<accession>A0A939DVL2</accession>
<dbReference type="PROSITE" id="PS50893">
    <property type="entry name" value="ABC_TRANSPORTER_2"/>
    <property type="match status" value="1"/>
</dbReference>
<comment type="subcellular location">
    <subcellularLocation>
        <location evidence="1">Cell membrane</location>
        <topology evidence="1">Peripheral membrane protein</topology>
    </subcellularLocation>
</comment>
<dbReference type="AlphaFoldDB" id="A0A939DVL2"/>
<keyword evidence="2" id="KW-0813">Transport</keyword>
<proteinExistence type="predicted"/>
<keyword evidence="5" id="KW-0046">Antibiotic resistance</keyword>
<keyword evidence="3" id="KW-0547">Nucleotide-binding</keyword>
<organism evidence="7 8">
    <name type="scientific">Microbacterium esteraromaticum</name>
    <dbReference type="NCBI Taxonomy" id="57043"/>
    <lineage>
        <taxon>Bacteria</taxon>
        <taxon>Bacillati</taxon>
        <taxon>Actinomycetota</taxon>
        <taxon>Actinomycetes</taxon>
        <taxon>Micrococcales</taxon>
        <taxon>Microbacteriaceae</taxon>
        <taxon>Microbacterium</taxon>
    </lineage>
</organism>
<dbReference type="GO" id="GO:0016887">
    <property type="term" value="F:ATP hydrolysis activity"/>
    <property type="evidence" value="ECO:0007669"/>
    <property type="project" value="InterPro"/>
</dbReference>
<dbReference type="InterPro" id="IPR003439">
    <property type="entry name" value="ABC_transporter-like_ATP-bd"/>
</dbReference>
<name>A0A939DVL2_9MICO</name>
<dbReference type="Gene3D" id="3.40.50.300">
    <property type="entry name" value="P-loop containing nucleotide triphosphate hydrolases"/>
    <property type="match status" value="1"/>
</dbReference>
<dbReference type="GO" id="GO:0046677">
    <property type="term" value="P:response to antibiotic"/>
    <property type="evidence" value="ECO:0007669"/>
    <property type="project" value="UniProtKB-KW"/>
</dbReference>
<sequence>MRKGAVAVSAVLEVSDLTRTFGKVVANEDIHLRVHPGEVVGLLGHNGAGKTTLVSQLVGLLRPDRGAIRVAGIDAIKDPAAARRAVALQPQAQAPLDGLTPKEAIEIAARLRGLSTSDARAAALRLADDLDIGEWFTRRAVPEGGLSGGARRLTAFAMAAVAPVPLVVLDEPTNDVDASRRRLLWQTVRRLGDQGAGVLLVTHNVLEAERVVDSLVLLDRGRVVATGTPRELRGTRDNDLHVELFRTDAFATEPISPPLPVVRQVTAGRRTILTIAATHAATAVAWAASLRDRGEVESYAITPTTLEDTYLSITSAGDELAEATKEGV</sequence>
<evidence type="ECO:0000313" key="7">
    <source>
        <dbReference type="EMBL" id="MBN8204843.1"/>
    </source>
</evidence>
<dbReference type="InterPro" id="IPR003593">
    <property type="entry name" value="AAA+_ATPase"/>
</dbReference>
<feature type="domain" description="ABC transporter" evidence="6">
    <location>
        <begin position="12"/>
        <end position="245"/>
    </location>
</feature>
<protein>
    <submittedName>
        <fullName evidence="7">ABC transporter ATP-binding protein</fullName>
    </submittedName>
</protein>
<comment type="caution">
    <text evidence="7">The sequence shown here is derived from an EMBL/GenBank/DDBJ whole genome shotgun (WGS) entry which is preliminary data.</text>
</comment>
<evidence type="ECO:0000259" key="6">
    <source>
        <dbReference type="PROSITE" id="PS50893"/>
    </source>
</evidence>
<evidence type="ECO:0000313" key="8">
    <source>
        <dbReference type="Proteomes" id="UP000664385"/>
    </source>
</evidence>
<dbReference type="SMART" id="SM00382">
    <property type="entry name" value="AAA"/>
    <property type="match status" value="1"/>
</dbReference>
<dbReference type="GO" id="GO:0005886">
    <property type="term" value="C:plasma membrane"/>
    <property type="evidence" value="ECO:0007669"/>
    <property type="project" value="UniProtKB-SubCell"/>
</dbReference>
<reference evidence="7" key="1">
    <citation type="submission" date="2020-12" db="EMBL/GenBank/DDBJ databases">
        <title>PHA producing bacteria isolated from mangrove.</title>
        <authorList>
            <person name="Zheng W."/>
            <person name="Yu S."/>
            <person name="Huang Y."/>
        </authorList>
    </citation>
    <scope>NUCLEOTIDE SEQUENCE</scope>
    <source>
        <strain evidence="7">GN8-5</strain>
    </source>
</reference>
<dbReference type="PANTHER" id="PTHR42711:SF19">
    <property type="entry name" value="DOXORUBICIN RESISTANCE ATP-BINDING PROTEIN DRRA"/>
    <property type="match status" value="1"/>
</dbReference>
<dbReference type="EMBL" id="JAEMWU010000001">
    <property type="protein sequence ID" value="MBN8204843.1"/>
    <property type="molecule type" value="Genomic_DNA"/>
</dbReference>
<dbReference type="InterPro" id="IPR050763">
    <property type="entry name" value="ABC_transporter_ATP-binding"/>
</dbReference>
<dbReference type="GO" id="GO:0005524">
    <property type="term" value="F:ATP binding"/>
    <property type="evidence" value="ECO:0007669"/>
    <property type="project" value="UniProtKB-KW"/>
</dbReference>
<evidence type="ECO:0000256" key="1">
    <source>
        <dbReference type="ARBA" id="ARBA00004202"/>
    </source>
</evidence>